<accession>A0A2S7MX54</accession>
<dbReference type="Proteomes" id="UP000239663">
    <property type="component" value="Unassembled WGS sequence"/>
</dbReference>
<comment type="caution">
    <text evidence="1">The sequence shown here is derived from an EMBL/GenBank/DDBJ whole genome shotgun (WGS) entry which is preliminary data.</text>
</comment>
<organism evidence="1 2">
    <name type="scientific">Pradoshia eiseniae</name>
    <dbReference type="NCBI Taxonomy" id="2064768"/>
    <lineage>
        <taxon>Bacteria</taxon>
        <taxon>Bacillati</taxon>
        <taxon>Bacillota</taxon>
        <taxon>Bacilli</taxon>
        <taxon>Bacillales</taxon>
        <taxon>Bacillaceae</taxon>
        <taxon>Pradoshia</taxon>
    </lineage>
</organism>
<reference evidence="1 2" key="1">
    <citation type="submission" date="2017-12" db="EMBL/GenBank/DDBJ databases">
        <title>Taxonomic description and draft genome of Pradoshia cofamensis Gen. nov., sp. nov., a thermotolerant bacillale isolated from anterior gut of earthworm Eisenia fetida.</title>
        <authorList>
            <person name="Saha T."/>
            <person name="Chakraborty R."/>
        </authorList>
    </citation>
    <scope>NUCLEOTIDE SEQUENCE [LARGE SCALE GENOMIC DNA]</scope>
    <source>
        <strain evidence="1 2">EAG3</strain>
    </source>
</reference>
<dbReference type="EMBL" id="PKOZ01000010">
    <property type="protein sequence ID" value="PQD94401.1"/>
    <property type="molecule type" value="Genomic_DNA"/>
</dbReference>
<name>A0A2S7MX54_9BACI</name>
<sequence>MQKIGVFFEAYGLKRIEKGFLEMLLLRVEALCKIMKRNVKEGERVFQRMIDEGHYDHYQEDLRFINMGKSGFKRVCQFLFYWLYCSHFNS</sequence>
<protein>
    <submittedName>
        <fullName evidence="1">Uncharacterized protein</fullName>
    </submittedName>
</protein>
<keyword evidence="2" id="KW-1185">Reference proteome</keyword>
<gene>
    <name evidence="1" type="ORF">CYL18_14390</name>
</gene>
<evidence type="ECO:0000313" key="1">
    <source>
        <dbReference type="EMBL" id="PQD94401.1"/>
    </source>
</evidence>
<proteinExistence type="predicted"/>
<evidence type="ECO:0000313" key="2">
    <source>
        <dbReference type="Proteomes" id="UP000239663"/>
    </source>
</evidence>
<dbReference type="AlphaFoldDB" id="A0A2S7MX54"/>